<reference evidence="2 4" key="1">
    <citation type="submission" date="2016-06" db="EMBL/GenBank/DDBJ databases">
        <title>Complete genome sequence of Streptomyces griseochromogenes ATCC 14511, the Blasticidin S producer.</title>
        <authorList>
            <person name="Wu L."/>
        </authorList>
    </citation>
    <scope>NUCLEOTIDE SEQUENCE [LARGE SCALE GENOMIC DNA]</scope>
    <source>
        <strain evidence="2 4">ATCC 14511</strain>
    </source>
</reference>
<dbReference type="EMBL" id="JAGGLP010000032">
    <property type="protein sequence ID" value="MBP2055653.1"/>
    <property type="molecule type" value="Genomic_DNA"/>
</dbReference>
<dbReference type="EMBL" id="CP016279">
    <property type="protein sequence ID" value="ANP52245.1"/>
    <property type="molecule type" value="Genomic_DNA"/>
</dbReference>
<keyword evidence="5" id="KW-1185">Reference proteome</keyword>
<name>A0A1B1B0A4_9ACTN</name>
<dbReference type="InterPro" id="IPR036397">
    <property type="entry name" value="RNaseH_sf"/>
</dbReference>
<dbReference type="STRING" id="68214.AVL59_24230"/>
<dbReference type="OrthoDB" id="341531at2"/>
<dbReference type="KEGG" id="sgs:AVL59_24230"/>
<evidence type="ECO:0000313" key="4">
    <source>
        <dbReference type="Proteomes" id="UP000092659"/>
    </source>
</evidence>
<dbReference type="AlphaFoldDB" id="A0A1B1B0A4"/>
<sequence length="80" mass="9315">MRELIAARLWLTVYQLPPYAPELNPVEGVWSHLKRSLANLTKHSLDQLTALVKTRLKRMQYRPRLVEGLIAKTRLDLEPP</sequence>
<protein>
    <submittedName>
        <fullName evidence="3">Transposase</fullName>
    </submittedName>
</protein>
<dbReference type="RefSeq" id="WP_067308022.1">
    <property type="nucleotide sequence ID" value="NZ_CP016279.1"/>
</dbReference>
<organism evidence="2 4">
    <name type="scientific">Streptomyces griseochromogenes</name>
    <dbReference type="NCBI Taxonomy" id="68214"/>
    <lineage>
        <taxon>Bacteria</taxon>
        <taxon>Bacillati</taxon>
        <taxon>Actinomycetota</taxon>
        <taxon>Actinomycetes</taxon>
        <taxon>Kitasatosporales</taxon>
        <taxon>Streptomycetaceae</taxon>
        <taxon>Streptomyces</taxon>
    </lineage>
</organism>
<evidence type="ECO:0000259" key="1">
    <source>
        <dbReference type="Pfam" id="PF13358"/>
    </source>
</evidence>
<dbReference type="Gene3D" id="3.30.420.10">
    <property type="entry name" value="Ribonuclease H-like superfamily/Ribonuclease H"/>
    <property type="match status" value="1"/>
</dbReference>
<feature type="domain" description="Tc1-like transposase DDE" evidence="1">
    <location>
        <begin position="2"/>
        <end position="44"/>
    </location>
</feature>
<dbReference type="Pfam" id="PF13358">
    <property type="entry name" value="DDE_3"/>
    <property type="match status" value="1"/>
</dbReference>
<proteinExistence type="predicted"/>
<evidence type="ECO:0000313" key="3">
    <source>
        <dbReference type="EMBL" id="MBP2055653.1"/>
    </source>
</evidence>
<evidence type="ECO:0000313" key="5">
    <source>
        <dbReference type="Proteomes" id="UP001519309"/>
    </source>
</evidence>
<dbReference type="Proteomes" id="UP001519309">
    <property type="component" value="Unassembled WGS sequence"/>
</dbReference>
<reference evidence="3 5" key="2">
    <citation type="submission" date="2021-03" db="EMBL/GenBank/DDBJ databases">
        <title>Genomic Encyclopedia of Type Strains, Phase IV (KMG-IV): sequencing the most valuable type-strain genomes for metagenomic binning, comparative biology and taxonomic classification.</title>
        <authorList>
            <person name="Goeker M."/>
        </authorList>
    </citation>
    <scope>NUCLEOTIDE SEQUENCE [LARGE SCALE GENOMIC DNA]</scope>
    <source>
        <strain evidence="3 5">DSM 40499</strain>
    </source>
</reference>
<dbReference type="InterPro" id="IPR038717">
    <property type="entry name" value="Tc1-like_DDE_dom"/>
</dbReference>
<accession>A0A1B1B0A4</accession>
<evidence type="ECO:0000313" key="2">
    <source>
        <dbReference type="EMBL" id="ANP52245.1"/>
    </source>
</evidence>
<gene>
    <name evidence="2" type="ORF">AVL59_24230</name>
    <name evidence="3" type="ORF">J2Z21_008669</name>
</gene>
<dbReference type="Proteomes" id="UP000092659">
    <property type="component" value="Chromosome"/>
</dbReference>
<dbReference type="GO" id="GO:0003676">
    <property type="term" value="F:nucleic acid binding"/>
    <property type="evidence" value="ECO:0007669"/>
    <property type="project" value="InterPro"/>
</dbReference>